<dbReference type="Proteomes" id="UP000315344">
    <property type="component" value="Unassembled WGS sequence"/>
</dbReference>
<evidence type="ECO:0000256" key="1">
    <source>
        <dbReference type="SAM" id="Phobius"/>
    </source>
</evidence>
<evidence type="ECO:0000313" key="2">
    <source>
        <dbReference type="EMBL" id="TKW68226.1"/>
    </source>
</evidence>
<keyword evidence="1" id="KW-1133">Transmembrane helix</keyword>
<feature type="transmembrane region" description="Helical" evidence="1">
    <location>
        <begin position="150"/>
        <end position="174"/>
    </location>
</feature>
<organism evidence="2 3">
    <name type="scientific">Paracoccus denitrificans</name>
    <dbReference type="NCBI Taxonomy" id="266"/>
    <lineage>
        <taxon>Bacteria</taxon>
        <taxon>Pseudomonadati</taxon>
        <taxon>Pseudomonadota</taxon>
        <taxon>Alphaproteobacteria</taxon>
        <taxon>Rhodobacterales</taxon>
        <taxon>Paracoccaceae</taxon>
        <taxon>Paracoccus</taxon>
    </lineage>
</organism>
<dbReference type="EMBL" id="VAFL01000002">
    <property type="protein sequence ID" value="TKW68226.1"/>
    <property type="molecule type" value="Genomic_DNA"/>
</dbReference>
<comment type="caution">
    <text evidence="2">The sequence shown here is derived from an EMBL/GenBank/DDBJ whole genome shotgun (WGS) entry which is preliminary data.</text>
</comment>
<feature type="transmembrane region" description="Helical" evidence="1">
    <location>
        <begin position="104"/>
        <end position="130"/>
    </location>
</feature>
<dbReference type="AlphaFoldDB" id="A0A533I9U5"/>
<gene>
    <name evidence="2" type="ORF">DI616_03760</name>
</gene>
<name>A0A533I9U5_PARDE</name>
<proteinExistence type="predicted"/>
<sequence>MIDEARDSQMPPKPRPREGRRFACQLGITLCLGIVIFSAANLVLGLLQPTEIDGGRGAVVVYAGLVLMFGGVFAALTGLVGYFPARMIWIFVTGRLRGIKFGELGAALIAVPPVAILLSLLATVMVAVWGSAVSGETGSIFRQLVVTAPALSGLAAKLTIPFMIGGWISALILYRSNRDATSVD</sequence>
<reference evidence="2 3" key="1">
    <citation type="journal article" date="2017" name="Nat. Commun.">
        <title>In situ click chemistry generation of cyclooxygenase-2 inhibitors.</title>
        <authorList>
            <person name="Bhardwaj A."/>
            <person name="Kaur J."/>
            <person name="Wuest M."/>
            <person name="Wuest F."/>
        </authorList>
    </citation>
    <scope>NUCLEOTIDE SEQUENCE [LARGE SCALE GENOMIC DNA]</scope>
    <source>
        <strain evidence="2">S2_012_000_R3_94</strain>
    </source>
</reference>
<keyword evidence="1" id="KW-0472">Membrane</keyword>
<keyword evidence="1" id="KW-0812">Transmembrane</keyword>
<feature type="transmembrane region" description="Helical" evidence="1">
    <location>
        <begin position="21"/>
        <end position="47"/>
    </location>
</feature>
<accession>A0A533I9U5</accession>
<protein>
    <submittedName>
        <fullName evidence="2">Uncharacterized protein</fullName>
    </submittedName>
</protein>
<evidence type="ECO:0000313" key="3">
    <source>
        <dbReference type="Proteomes" id="UP000315344"/>
    </source>
</evidence>
<feature type="transmembrane region" description="Helical" evidence="1">
    <location>
        <begin position="59"/>
        <end position="83"/>
    </location>
</feature>